<evidence type="ECO:0008006" key="4">
    <source>
        <dbReference type="Google" id="ProtNLM"/>
    </source>
</evidence>
<organism evidence="2 3">
    <name type="scientific">Streptomyces turgidiscabies (strain Car8)</name>
    <dbReference type="NCBI Taxonomy" id="698760"/>
    <lineage>
        <taxon>Bacteria</taxon>
        <taxon>Bacillati</taxon>
        <taxon>Actinomycetota</taxon>
        <taxon>Actinomycetes</taxon>
        <taxon>Kitasatosporales</taxon>
        <taxon>Streptomycetaceae</taxon>
        <taxon>Streptomyces</taxon>
    </lineage>
</organism>
<dbReference type="Proteomes" id="UP000010931">
    <property type="component" value="Unassembled WGS sequence"/>
</dbReference>
<protein>
    <recommendedName>
        <fullName evidence="4">HEAT repeat domain-containing protein</fullName>
    </recommendedName>
</protein>
<keyword evidence="3" id="KW-1185">Reference proteome</keyword>
<proteinExistence type="predicted"/>
<gene>
    <name evidence="2" type="ORF">STRTUCAR8_02478</name>
</gene>
<accession>L7FB55</accession>
<reference evidence="2 3" key="1">
    <citation type="journal article" date="2011" name="Plasmid">
        <title>Streptomyces turgidiscabies Car8 contains a modular pathogenicity island that shares virulence genes with other actinobacterial plant pathogens.</title>
        <authorList>
            <person name="Huguet-Tapia J.C."/>
            <person name="Badger J.H."/>
            <person name="Loria R."/>
            <person name="Pettis G.S."/>
        </authorList>
    </citation>
    <scope>NUCLEOTIDE SEQUENCE [LARGE SCALE GENOMIC DNA]</scope>
    <source>
        <strain evidence="2 3">Car8</strain>
    </source>
</reference>
<dbReference type="GeneID" id="97400974"/>
<name>L7FB55_STRT8</name>
<evidence type="ECO:0000313" key="2">
    <source>
        <dbReference type="EMBL" id="ELP67890.1"/>
    </source>
</evidence>
<dbReference type="EMBL" id="AEJB01000257">
    <property type="protein sequence ID" value="ELP67890.1"/>
    <property type="molecule type" value="Genomic_DNA"/>
</dbReference>
<comment type="caution">
    <text evidence="2">The sequence shown here is derived from an EMBL/GenBank/DDBJ whole genome shotgun (WGS) entry which is preliminary data.</text>
</comment>
<feature type="region of interest" description="Disordered" evidence="1">
    <location>
        <begin position="1"/>
        <end position="20"/>
    </location>
</feature>
<evidence type="ECO:0000256" key="1">
    <source>
        <dbReference type="SAM" id="MobiDB-lite"/>
    </source>
</evidence>
<dbReference type="STRING" id="85558.T45_03463"/>
<sequence>MNSTQHQSDRLVLGSSPQDEAVEELAEEQEWLRVEEVTEDGVRQILWAIGPGTSLTYTEDPVSSNAYIVLVSENREMFKQVLSVIHYELMPVERRALLTSIDEARDSLNRARAVIRAGLGAPDRYDEDFFTRIRDAFASPDKWVREAAVWATAYSPWPQYRPLLEVTKQNDSEEKLRGDAAAVLAGFDSQRVEGI</sequence>
<dbReference type="RefSeq" id="WP_006377007.1">
    <property type="nucleotide sequence ID" value="NZ_AEJB01000257.1"/>
</dbReference>
<dbReference type="AlphaFoldDB" id="L7FB55"/>
<evidence type="ECO:0000313" key="3">
    <source>
        <dbReference type="Proteomes" id="UP000010931"/>
    </source>
</evidence>